<evidence type="ECO:0000256" key="8">
    <source>
        <dbReference type="HAMAP-Rule" id="MF_00917"/>
    </source>
</evidence>
<comment type="cofactor">
    <cofactor evidence="8">
        <name>[4Fe-4S] cluster</name>
        <dbReference type="ChEBI" id="CHEBI:49883"/>
    </cofactor>
    <text evidence="8">Binds 1 [4Fe-4S] cluster. The cluster is coordinated with 3 cysteines and an exchangeable S-adenosyl-L-methionine.</text>
</comment>
<evidence type="ECO:0000256" key="1">
    <source>
        <dbReference type="ARBA" id="ARBA00022485"/>
    </source>
</evidence>
<dbReference type="Proteomes" id="UP000315289">
    <property type="component" value="Unassembled WGS sequence"/>
</dbReference>
<dbReference type="EMBL" id="VOAH01000007">
    <property type="protein sequence ID" value="TVP40568.1"/>
    <property type="molecule type" value="Genomic_DNA"/>
</dbReference>
<evidence type="ECO:0000313" key="11">
    <source>
        <dbReference type="EMBL" id="TVP40568.1"/>
    </source>
</evidence>
<comment type="caution">
    <text evidence="11">The sequence shown here is derived from an EMBL/GenBank/DDBJ whole genome shotgun (WGS) entry which is preliminary data.</text>
</comment>
<dbReference type="InterPro" id="IPR013785">
    <property type="entry name" value="Aldolase_TIM"/>
</dbReference>
<dbReference type="PIRSF" id="PIRSF000370">
    <property type="entry name" value="QueE"/>
    <property type="match status" value="1"/>
</dbReference>
<feature type="binding site" evidence="8">
    <location>
        <position position="62"/>
    </location>
    <ligand>
        <name>[4Fe-4S] cluster</name>
        <dbReference type="ChEBI" id="CHEBI:49883"/>
        <note>4Fe-4S-S-AdoMet</note>
    </ligand>
</feature>
<dbReference type="PROSITE" id="PS51918">
    <property type="entry name" value="RADICAL_SAM"/>
    <property type="match status" value="1"/>
</dbReference>
<dbReference type="OrthoDB" id="7980at2157"/>
<dbReference type="GO" id="GO:0000287">
    <property type="term" value="F:magnesium ion binding"/>
    <property type="evidence" value="ECO:0007669"/>
    <property type="project" value="UniProtKB-UniRule"/>
</dbReference>
<organism evidence="11 12">
    <name type="scientific">Candidatus Nitrosocosmicus arcticus</name>
    <dbReference type="NCBI Taxonomy" id="2035267"/>
    <lineage>
        <taxon>Archaea</taxon>
        <taxon>Nitrososphaerota</taxon>
        <taxon>Nitrososphaeria</taxon>
        <taxon>Nitrososphaerales</taxon>
        <taxon>Nitrososphaeraceae</taxon>
        <taxon>Candidatus Nitrosocosmicus</taxon>
    </lineage>
</organism>
<evidence type="ECO:0000256" key="5">
    <source>
        <dbReference type="ARBA" id="ARBA00023004"/>
    </source>
</evidence>
<protein>
    <recommendedName>
        <fullName evidence="8">7-carboxy-7-deazaguanine synthase</fullName>
        <shortName evidence="8">CDG synthase</shortName>
        <ecNumber evidence="8">4.3.99.3</ecNumber>
    </recommendedName>
    <alternativeName>
        <fullName evidence="8">Archaeosine biosynthesis protein QueE</fullName>
    </alternativeName>
</protein>
<evidence type="ECO:0000256" key="7">
    <source>
        <dbReference type="ARBA" id="ARBA00023239"/>
    </source>
</evidence>
<feature type="binding site" evidence="8">
    <location>
        <position position="106"/>
    </location>
    <ligand>
        <name>substrate</name>
    </ligand>
</feature>
<dbReference type="RefSeq" id="WP_144731181.1">
    <property type="nucleotide sequence ID" value="NZ_ML675583.1"/>
</dbReference>
<evidence type="ECO:0000256" key="4">
    <source>
        <dbReference type="ARBA" id="ARBA00022842"/>
    </source>
</evidence>
<keyword evidence="2 8" id="KW-0949">S-adenosyl-L-methionine</keyword>
<evidence type="ECO:0000256" key="6">
    <source>
        <dbReference type="ARBA" id="ARBA00023014"/>
    </source>
</evidence>
<comment type="cofactor">
    <cofactor evidence="8">
        <name>Mg(2+)</name>
        <dbReference type="ChEBI" id="CHEBI:18420"/>
    </cofactor>
</comment>
<keyword evidence="5 8" id="KW-0408">Iron</keyword>
<dbReference type="AlphaFoldDB" id="A0A557SVD6"/>
<dbReference type="Pfam" id="PF13353">
    <property type="entry name" value="Fer4_12"/>
    <property type="match status" value="1"/>
</dbReference>
<dbReference type="EC" id="4.3.99.3" evidence="8"/>
<dbReference type="InterPro" id="IPR058240">
    <property type="entry name" value="rSAM_sf"/>
</dbReference>
<reference evidence="11 12" key="1">
    <citation type="journal article" date="2019" name="Front. Microbiol.">
        <title>Ammonia Oxidation by the Arctic Terrestrial Thaumarchaeote Candidatus Nitrosocosmicus arcticus Is Stimulated by Increasing Temperatures.</title>
        <authorList>
            <person name="Alves R.J.E."/>
            <person name="Kerou M."/>
            <person name="Zappe A."/>
            <person name="Bittner R."/>
            <person name="Abby S.S."/>
            <person name="Schmidt H.A."/>
            <person name="Pfeifer K."/>
            <person name="Schleper C."/>
        </authorList>
    </citation>
    <scope>NUCLEOTIDE SEQUENCE [LARGE SCALE GENOMIC DNA]</scope>
    <source>
        <strain evidence="11 12">Kfb</strain>
    </source>
</reference>
<evidence type="ECO:0000313" key="12">
    <source>
        <dbReference type="Proteomes" id="UP000315289"/>
    </source>
</evidence>
<comment type="function">
    <text evidence="8">Catalyzes the complex heterocyclic radical-mediated conversion of 6-carboxy-5,6,7,8-tetrahydropterin (CPH4) to 7-carboxy-7-deazaguanine (CDG), a step common to the biosynthetic pathways of all 7-deazapurine-containing compounds.</text>
</comment>
<feature type="binding site" evidence="8">
    <location>
        <position position="66"/>
    </location>
    <ligand>
        <name>[4Fe-4S] cluster</name>
        <dbReference type="ChEBI" id="CHEBI:49883"/>
        <note>4Fe-4S-S-AdoMet</note>
    </ligand>
</feature>
<keyword evidence="6 8" id="KW-0411">Iron-sulfur</keyword>
<comment type="cofactor">
    <cofactor evidence="8">
        <name>S-adenosyl-L-methionine</name>
        <dbReference type="ChEBI" id="CHEBI:59789"/>
    </cofactor>
    <text evidence="8">Binds 1 S-adenosyl-L-methionine per subunit.</text>
</comment>
<name>A0A557SVD6_9ARCH</name>
<keyword evidence="7 8" id="KW-0456">Lyase</keyword>
<feature type="binding site" evidence="8">
    <location>
        <position position="58"/>
    </location>
    <ligand>
        <name>substrate</name>
    </ligand>
</feature>
<feature type="binding site" evidence="8">
    <location>
        <position position="71"/>
    </location>
    <ligand>
        <name>Mg(2+)</name>
        <dbReference type="ChEBI" id="CHEBI:18420"/>
    </ligand>
</feature>
<dbReference type="GO" id="GO:0051539">
    <property type="term" value="F:4 iron, 4 sulfur cluster binding"/>
    <property type="evidence" value="ECO:0007669"/>
    <property type="project" value="UniProtKB-UniRule"/>
</dbReference>
<accession>A0A557SVD6</accession>
<dbReference type="InterPro" id="IPR007197">
    <property type="entry name" value="rSAM"/>
</dbReference>
<sequence>MSVINPKINNDNGTDNYDDHHDGGLSVTNRHDKVQLNEMFVSIEGEGILAGTKTLFIRFSGCHLKCHWCDTKYSLSPTSGKSYTIDEAKYLILQHLQPNLYKVNFTGGEPLLQTQSLIALADFVKNELKIKTYLESSCFDWKRFELVLPYFDICKVEFKTSDSKVIESKSYENLLQNELRCLDIALNRTDKISFIKIVFTNSTTLNEVRDLLSRVFKCPNIGNLSGITLQPSYQFDSPSTTQILKIYDEVSSFYKDVRVIPQMHKLLGMS</sequence>
<comment type="caution">
    <text evidence="8">Lacks conserved residue(s) required for the propagation of feature annotation.</text>
</comment>
<feature type="binding site" evidence="8">
    <location>
        <begin position="68"/>
        <end position="70"/>
    </location>
    <ligand>
        <name>S-adenosyl-L-methionine</name>
        <dbReference type="ChEBI" id="CHEBI:59789"/>
    </ligand>
</feature>
<dbReference type="GO" id="GO:1904047">
    <property type="term" value="F:S-adenosyl-L-methionine binding"/>
    <property type="evidence" value="ECO:0007669"/>
    <property type="project" value="UniProtKB-UniRule"/>
</dbReference>
<feature type="binding site" evidence="8">
    <location>
        <position position="108"/>
    </location>
    <ligand>
        <name>S-adenosyl-L-methionine</name>
        <dbReference type="ChEBI" id="CHEBI:59789"/>
    </ligand>
</feature>
<feature type="domain" description="Radical SAM core" evidence="10">
    <location>
        <begin position="49"/>
        <end position="270"/>
    </location>
</feature>
<feature type="binding site" evidence="8">
    <location>
        <begin position="43"/>
        <end position="45"/>
    </location>
    <ligand>
        <name>substrate</name>
    </ligand>
</feature>
<comment type="catalytic activity">
    <reaction evidence="8">
        <text>6-carboxy-5,6,7,8-tetrahydropterin + H(+) = 7-carboxy-7-carbaguanine + NH4(+)</text>
        <dbReference type="Rhea" id="RHEA:27974"/>
        <dbReference type="ChEBI" id="CHEBI:15378"/>
        <dbReference type="ChEBI" id="CHEBI:28938"/>
        <dbReference type="ChEBI" id="CHEBI:61032"/>
        <dbReference type="ChEBI" id="CHEBI:61036"/>
        <dbReference type="EC" id="4.3.99.3"/>
    </reaction>
</comment>
<dbReference type="SUPFAM" id="SSF102114">
    <property type="entry name" value="Radical SAM enzymes"/>
    <property type="match status" value="1"/>
</dbReference>
<keyword evidence="3 8" id="KW-0479">Metal-binding</keyword>
<dbReference type="PANTHER" id="PTHR42836:SF1">
    <property type="entry name" value="7-CARBOXY-7-DEAZAGUANINE SYNTHASE"/>
    <property type="match status" value="1"/>
</dbReference>
<dbReference type="PANTHER" id="PTHR42836">
    <property type="entry name" value="7-CARBOXY-7-DEAZAGUANINE SYNTHASE"/>
    <property type="match status" value="1"/>
</dbReference>
<comment type="similarity">
    <text evidence="8">Belongs to the radical SAM superfamily. 7-carboxy-7-deazaguanine synthase family.</text>
</comment>
<gene>
    <name evidence="8 11" type="primary">queE</name>
    <name evidence="11" type="ORF">NARC_70149</name>
</gene>
<evidence type="ECO:0000256" key="3">
    <source>
        <dbReference type="ARBA" id="ARBA00022723"/>
    </source>
</evidence>
<evidence type="ECO:0000259" key="10">
    <source>
        <dbReference type="PROSITE" id="PS51918"/>
    </source>
</evidence>
<dbReference type="Gene3D" id="3.20.20.70">
    <property type="entry name" value="Aldolase class I"/>
    <property type="match status" value="1"/>
</dbReference>
<dbReference type="HAMAP" id="MF_00917">
    <property type="entry name" value="QueE"/>
    <property type="match status" value="1"/>
</dbReference>
<evidence type="ECO:0000256" key="9">
    <source>
        <dbReference type="SAM" id="MobiDB-lite"/>
    </source>
</evidence>
<dbReference type="SFLD" id="SFLDS00029">
    <property type="entry name" value="Radical_SAM"/>
    <property type="match status" value="1"/>
</dbReference>
<proteinExistence type="inferred from homology"/>
<feature type="region of interest" description="Disordered" evidence="9">
    <location>
        <begin position="1"/>
        <end position="24"/>
    </location>
</feature>
<feature type="binding site" evidence="8">
    <location>
        <position position="69"/>
    </location>
    <ligand>
        <name>[4Fe-4S] cluster</name>
        <dbReference type="ChEBI" id="CHEBI:49883"/>
        <note>4Fe-4S-S-AdoMet</note>
    </ligand>
</feature>
<dbReference type="InterPro" id="IPR024924">
    <property type="entry name" value="7-CO-7-deazaguanine_synth-like"/>
</dbReference>
<keyword evidence="1 8" id="KW-0004">4Fe-4S</keyword>
<comment type="subunit">
    <text evidence="8">Homodimer.</text>
</comment>
<dbReference type="UniPathway" id="UPA00391"/>
<dbReference type="GO" id="GO:0016840">
    <property type="term" value="F:carbon-nitrogen lyase activity"/>
    <property type="evidence" value="ECO:0007669"/>
    <property type="project" value="UniProtKB-UniRule"/>
</dbReference>
<evidence type="ECO:0000256" key="2">
    <source>
        <dbReference type="ARBA" id="ARBA00022691"/>
    </source>
</evidence>
<comment type="pathway">
    <text evidence="8">Purine metabolism; 7-cyano-7-deazaguanine biosynthesis.</text>
</comment>
<keyword evidence="4 8" id="KW-0460">Magnesium</keyword>
<keyword evidence="12" id="KW-1185">Reference proteome</keyword>